<reference evidence="1 2" key="1">
    <citation type="submission" date="2020-06" db="EMBL/GenBank/DDBJ databases">
        <title>Actinomadura xiongansis sp. nov., isolated from soil of Baiyangdian.</title>
        <authorList>
            <person name="Zhang X."/>
        </authorList>
    </citation>
    <scope>NUCLEOTIDE SEQUENCE [LARGE SCALE GENOMIC DNA]</scope>
    <source>
        <strain evidence="1 2">HBUM206468</strain>
    </source>
</reference>
<name>A0ABR7LLK1_9ACTN</name>
<evidence type="ECO:0000313" key="2">
    <source>
        <dbReference type="Proteomes" id="UP000805614"/>
    </source>
</evidence>
<keyword evidence="2" id="KW-1185">Reference proteome</keyword>
<comment type="caution">
    <text evidence="1">The sequence shown here is derived from an EMBL/GenBank/DDBJ whole genome shotgun (WGS) entry which is preliminary data.</text>
</comment>
<organism evidence="1 2">
    <name type="scientific">Actinomadura alba</name>
    <dbReference type="NCBI Taxonomy" id="406431"/>
    <lineage>
        <taxon>Bacteria</taxon>
        <taxon>Bacillati</taxon>
        <taxon>Actinomycetota</taxon>
        <taxon>Actinomycetes</taxon>
        <taxon>Streptosporangiales</taxon>
        <taxon>Thermomonosporaceae</taxon>
        <taxon>Actinomadura</taxon>
    </lineage>
</organism>
<protein>
    <submittedName>
        <fullName evidence="1">Uncharacterized protein</fullName>
    </submittedName>
</protein>
<accession>A0ABR7LLK1</accession>
<dbReference type="RefSeq" id="WP_187242378.1">
    <property type="nucleotide sequence ID" value="NZ_BAAAOK010000015.1"/>
</dbReference>
<sequence>MLIECDSCEVRDTGCGQCVVTALLGVPVAGEVDIGDEELRALDVLAGVGMVPPLRLSVRGARAS</sequence>
<dbReference type="Proteomes" id="UP000805614">
    <property type="component" value="Unassembled WGS sequence"/>
</dbReference>
<proteinExistence type="predicted"/>
<gene>
    <name evidence="1" type="ORF">HKK74_07675</name>
</gene>
<dbReference type="EMBL" id="JABVEC010000004">
    <property type="protein sequence ID" value="MBC6465370.1"/>
    <property type="molecule type" value="Genomic_DNA"/>
</dbReference>
<evidence type="ECO:0000313" key="1">
    <source>
        <dbReference type="EMBL" id="MBC6465370.1"/>
    </source>
</evidence>